<dbReference type="PROSITE" id="PS00455">
    <property type="entry name" value="AMP_BINDING"/>
    <property type="match status" value="2"/>
</dbReference>
<dbReference type="InterPro" id="IPR001242">
    <property type="entry name" value="Condensation_dom"/>
</dbReference>
<evidence type="ECO:0000256" key="1">
    <source>
        <dbReference type="ARBA" id="ARBA00022450"/>
    </source>
</evidence>
<feature type="domain" description="Carrier" evidence="6">
    <location>
        <begin position="1511"/>
        <end position="1592"/>
    </location>
</feature>
<evidence type="ECO:0000256" key="2">
    <source>
        <dbReference type="ARBA" id="ARBA00022553"/>
    </source>
</evidence>
<evidence type="ECO:0000313" key="7">
    <source>
        <dbReference type="EMBL" id="OKP03789.1"/>
    </source>
</evidence>
<dbReference type="Gene3D" id="3.40.50.12780">
    <property type="entry name" value="N-terminal domain of ligase-like"/>
    <property type="match status" value="3"/>
</dbReference>
<sequence length="2210" mass="241998">MIAKPSSVLDLFLAQARQQPSGIAVSKAGVNLNYSALDRESDAVAELLQHRGVVSGDIVPVISSRCLELPVCVLAILKVGAAFVPIEAGTWSRARIDAVLARLDFKTVIATGDENYGVSMIQGVELGDAIRAARTTATPTQPRQRCLAPRSMAYIIFTSGTTSTPKGVCVAHETLLNCVAPGHEDAPINFGVRPGDTTLALFSIAFDNDAKNCTILPATPALLSAIADPSTYSNIRTLFIGGESSPPSLIKKWSAHNRQLWNGYGPTETTISLTMGELRPGRPITLGTPVRNSKLVLLNHNLEESDEGEIGVMGSAVLALGYYKDPQKTDEKFIHWRGNRLYLTGDLAKRTEDGLIFLGRKDQMVKNRGFLVNLEAEVVPAICSQPGVESAAAVMHLQRLVAFITPASLDGTTLRQNMRSEFDSFIVPDEVYSLDELPQTTNGKIDHRSLLQELSRKKLRPPPIQSTSTGILLALEEAVGQCLEIPSTFVDVNKSFTGLGGNSLLGIKLLSILRQKGLTASTIALFSLPSLVEVSKVLEVIEDADGVLDLVPNVGVSSLKPSHNESSKASFAMTDVQKGIIRSSLKEPLTGYMLVTISLHASQNDIDGDALSRAWELVLADYELFRSSFEPANESFTISTTYVHDWKTAFSTKATMPDDIARESELLLQAAKSNTRDGNIFTPVNAFRLILSPEKSSVLLWLIHHSLVDGWSVGEILSQVRRQMDNDRHEPPTKQFSTYSQSLSAFSKIAQGKAEKFWTNRLENVTEGTALNIWNPLGQASKAGAIADESISTGLSLAQLNVGAQSLEVSSAVVLHTAWAVLLSNYADKDEVVFGSVFSGRSFPREDVAEVVGPIINTCPFPVRVSESGSKYDALQSVKEVLLGIADHQWSASAMLQQLAPGTMSRLFQTALFLEYDLPMNSSVAGKPETKWDINKRGWPEFGLTLQVQQAAGEIILRVVYDPGDYQKDSMSPLLHHFRNICLALLDPNVLQLKTVKDMMLTSFTRLNLTRNSPLLYSPYSGSRSLKEKFEHGVRCWPDAVAIESSDESYTYSELNCISNYVARVISELAGPKQVVAVLADGSRYWLICALAVIKAGAIYLPLDTKLPSERMKSMIRTAGVVLCVYPNSKCHELRSSLPGAHLLAEKIIHNFNSLENRIEALESTTDIDDYAYVMFTSGSTGTPKGIKVTHRATLSHLSFEPARLHARPGRRLAQMFSPGFDVSIAEIFGTLCYGATLVLKDDADGLAHLSRVNATMATPSLLATLPPDKFRNLDTIYLIGEDVPQVLCDSWAGGRTLYNFYGPCECTIAATWTQIEPGKPVTIGKTVPRVGAYVLDRYKRPVPAGVIGEICISGVQVMEGYIGTDAEAITKRAFGPDPFDRNHRMYKTGDRGAWTSSMDLKFLGRVDHQVKVRGYRVELDEIENLIRNADASVSRVTAMVVQDAIYAFAVPETVKEGDLISKLCRQLPTYAVPQRIFALPSLPFTPNQKLDRKALGTMVTTAPKIQKKNQTLTPIESLIGQKWAESIGLETPTGLGPEDDFLAIGGNSLRQITVARQVCAHLGQNIPLSLFIHNTKMRTLAKAIETHTAGQQRNGGVGFDLFTPTAHNGVSYLEEMRYHKHNSSTTPSALNVAFVVTFSGDVKTNLLMQAIKKVMSASDIFRTCFARQGASLRRKILPKTPEVMHEELHSGRIVSALVDLPFNLETGPLTRIAMMGSGQVVQVVFVQHHIITDQTSVALFFRQVGEIYSGLLSGTDVVMKPPRPYADWAQWKNRRLTEPPTTEDVNFWKSHLRNVSNLVHRCPQPPKTLQDAAHSTVARLKKPASAAALGLFLGVTAVAWSRVFSVDSAVIAIPWIDRAEPGTGDMYGIFLDALPVCIRSARTRNLGTIVTEASAAVKSVLSHALPSPQIRRIVQEESLFGVVLVYNRMQDQVSAGLDLQGVSVTSAAKRAAGAKYPVLIEFTEGEDFISLEIEYFKEALSAKALKQLEEELASLLEEISHPTPDAAANEKPGSYRFLSTSDKRSRPDYTGLDGSSTKKRRKRKDKTKGDHIGNDNMQNGKDAVVTQKGGTPVPYPPTSEKPAEIAPCLQLQALSNQPAIPINTQRIETVLNRVPDSILENVQLCAVERSAWKVRAKVCTDNCDNQVSPMRRHDIADPEHEFLDSQCSARALCGSGHVYAIRPNFGTWQEHENIINFKWTNTRMLAENG</sequence>
<dbReference type="EMBL" id="MNBE01000615">
    <property type="protein sequence ID" value="OKP03789.1"/>
    <property type="molecule type" value="Genomic_DNA"/>
</dbReference>
<reference evidence="7 8" key="1">
    <citation type="submission" date="2016-10" db="EMBL/GenBank/DDBJ databases">
        <title>Genome sequence of the ascomycete fungus Penicillium subrubescens.</title>
        <authorList>
            <person name="De Vries R.P."/>
            <person name="Peng M."/>
            <person name="Dilokpimol A."/>
            <person name="Hilden K."/>
            <person name="Makela M.R."/>
            <person name="Grigoriev I."/>
            <person name="Riley R."/>
            <person name="Granchi Z."/>
        </authorList>
    </citation>
    <scope>NUCLEOTIDE SEQUENCE [LARGE SCALE GENOMIC DNA]</scope>
    <source>
        <strain evidence="7 8">CBS 132785</strain>
    </source>
</reference>
<dbReference type="InterPro" id="IPR010071">
    <property type="entry name" value="AA_adenyl_dom"/>
</dbReference>
<dbReference type="Gene3D" id="3.30.559.10">
    <property type="entry name" value="Chloramphenicol acetyltransferase-like domain"/>
    <property type="match status" value="2"/>
</dbReference>
<dbReference type="CDD" id="cd17653">
    <property type="entry name" value="A_NRPS_GliP_like"/>
    <property type="match status" value="1"/>
</dbReference>
<organism evidence="7 8">
    <name type="scientific">Penicillium subrubescens</name>
    <dbReference type="NCBI Taxonomy" id="1316194"/>
    <lineage>
        <taxon>Eukaryota</taxon>
        <taxon>Fungi</taxon>
        <taxon>Dikarya</taxon>
        <taxon>Ascomycota</taxon>
        <taxon>Pezizomycotina</taxon>
        <taxon>Eurotiomycetes</taxon>
        <taxon>Eurotiomycetidae</taxon>
        <taxon>Eurotiales</taxon>
        <taxon>Aspergillaceae</taxon>
        <taxon>Penicillium</taxon>
    </lineage>
</organism>
<evidence type="ECO:0000313" key="8">
    <source>
        <dbReference type="Proteomes" id="UP000186955"/>
    </source>
</evidence>
<dbReference type="STRING" id="1316194.A0A1Q5TUA8"/>
<dbReference type="InterPro" id="IPR009081">
    <property type="entry name" value="PP-bd_ACP"/>
</dbReference>
<keyword evidence="3" id="KW-0436">Ligase</keyword>
<keyword evidence="1" id="KW-0596">Phosphopantetheine</keyword>
<comment type="similarity">
    <text evidence="4">Belongs to the NRP synthetase family.</text>
</comment>
<dbReference type="Proteomes" id="UP000186955">
    <property type="component" value="Unassembled WGS sequence"/>
</dbReference>
<dbReference type="SUPFAM" id="SSF56801">
    <property type="entry name" value="Acetyl-CoA synthetase-like"/>
    <property type="match status" value="2"/>
</dbReference>
<dbReference type="InterPro" id="IPR042099">
    <property type="entry name" value="ANL_N_sf"/>
</dbReference>
<dbReference type="GO" id="GO:0031177">
    <property type="term" value="F:phosphopantetheine binding"/>
    <property type="evidence" value="ECO:0007669"/>
    <property type="project" value="TreeGrafter"/>
</dbReference>
<dbReference type="SUPFAM" id="SSF52777">
    <property type="entry name" value="CoA-dependent acyltransferases"/>
    <property type="match status" value="4"/>
</dbReference>
<dbReference type="InterPro" id="IPR000873">
    <property type="entry name" value="AMP-dep_synth/lig_dom"/>
</dbReference>
<evidence type="ECO:0000256" key="5">
    <source>
        <dbReference type="SAM" id="MobiDB-lite"/>
    </source>
</evidence>
<keyword evidence="2" id="KW-0597">Phosphoprotein</keyword>
<dbReference type="Pfam" id="PF00668">
    <property type="entry name" value="Condensation"/>
    <property type="match status" value="2"/>
</dbReference>
<dbReference type="Pfam" id="PF00550">
    <property type="entry name" value="PP-binding"/>
    <property type="match status" value="2"/>
</dbReference>
<feature type="compositionally biased region" description="Basic residues" evidence="5">
    <location>
        <begin position="2038"/>
        <end position="2047"/>
    </location>
</feature>
<dbReference type="GO" id="GO:0043041">
    <property type="term" value="P:amino acid activation for nonribosomal peptide biosynthetic process"/>
    <property type="evidence" value="ECO:0007669"/>
    <property type="project" value="TreeGrafter"/>
</dbReference>
<dbReference type="InterPro" id="IPR045851">
    <property type="entry name" value="AMP-bd_C_sf"/>
</dbReference>
<dbReference type="Gene3D" id="1.10.1200.10">
    <property type="entry name" value="ACP-like"/>
    <property type="match status" value="2"/>
</dbReference>
<dbReference type="InterPro" id="IPR036736">
    <property type="entry name" value="ACP-like_sf"/>
</dbReference>
<dbReference type="SUPFAM" id="SSF47336">
    <property type="entry name" value="ACP-like"/>
    <property type="match status" value="2"/>
</dbReference>
<keyword evidence="8" id="KW-1185">Reference proteome</keyword>
<dbReference type="InterPro" id="IPR020845">
    <property type="entry name" value="AMP-binding_CS"/>
</dbReference>
<dbReference type="Pfam" id="PF00501">
    <property type="entry name" value="AMP-binding"/>
    <property type="match status" value="3"/>
</dbReference>
<dbReference type="GO" id="GO:0005737">
    <property type="term" value="C:cytoplasm"/>
    <property type="evidence" value="ECO:0007669"/>
    <property type="project" value="TreeGrafter"/>
</dbReference>
<gene>
    <name evidence="7" type="ORF">PENSUB_6798</name>
</gene>
<dbReference type="InterPro" id="IPR025110">
    <property type="entry name" value="AMP-bd_C"/>
</dbReference>
<dbReference type="NCBIfam" id="TIGR01733">
    <property type="entry name" value="AA-adenyl-dom"/>
    <property type="match status" value="1"/>
</dbReference>
<dbReference type="GO" id="GO:0016874">
    <property type="term" value="F:ligase activity"/>
    <property type="evidence" value="ECO:0007669"/>
    <property type="project" value="UniProtKB-KW"/>
</dbReference>
<dbReference type="GO" id="GO:0044550">
    <property type="term" value="P:secondary metabolite biosynthetic process"/>
    <property type="evidence" value="ECO:0007669"/>
    <property type="project" value="TreeGrafter"/>
</dbReference>
<comment type="caution">
    <text evidence="7">The sequence shown here is derived from an EMBL/GenBank/DDBJ whole genome shotgun (WGS) entry which is preliminary data.</text>
</comment>
<protein>
    <submittedName>
        <fullName evidence="7">Nonribosomal peptide synthetase 5</fullName>
    </submittedName>
</protein>
<evidence type="ECO:0000256" key="3">
    <source>
        <dbReference type="ARBA" id="ARBA00022598"/>
    </source>
</evidence>
<name>A0A1Q5TUA8_9EURO</name>
<accession>A0A1Q5TUA8</accession>
<dbReference type="Pfam" id="PF13193">
    <property type="entry name" value="AMP-binding_C"/>
    <property type="match status" value="1"/>
</dbReference>
<proteinExistence type="inferred from homology"/>
<dbReference type="PROSITE" id="PS50075">
    <property type="entry name" value="CARRIER"/>
    <property type="match status" value="1"/>
</dbReference>
<dbReference type="InterPro" id="IPR006162">
    <property type="entry name" value="Ppantetheine_attach_site"/>
</dbReference>
<evidence type="ECO:0000259" key="6">
    <source>
        <dbReference type="PROSITE" id="PS50075"/>
    </source>
</evidence>
<dbReference type="PROSITE" id="PS00012">
    <property type="entry name" value="PHOSPHOPANTETHEINE"/>
    <property type="match status" value="2"/>
</dbReference>
<dbReference type="Gene3D" id="3.30.559.30">
    <property type="entry name" value="Nonribosomal peptide synthetase, condensation domain"/>
    <property type="match status" value="2"/>
</dbReference>
<dbReference type="PANTHER" id="PTHR45527:SF11">
    <property type="entry name" value="NONRIBOSOMAL PEPTIDE SYNTHETASE 5"/>
    <property type="match status" value="1"/>
</dbReference>
<dbReference type="Gene3D" id="3.30.300.30">
    <property type="match status" value="2"/>
</dbReference>
<dbReference type="InterPro" id="IPR023213">
    <property type="entry name" value="CAT-like_dom_sf"/>
</dbReference>
<dbReference type="PANTHER" id="PTHR45527">
    <property type="entry name" value="NONRIBOSOMAL PEPTIDE SYNTHETASE"/>
    <property type="match status" value="1"/>
</dbReference>
<evidence type="ECO:0000256" key="4">
    <source>
        <dbReference type="ARBA" id="ARBA00029454"/>
    </source>
</evidence>
<feature type="region of interest" description="Disordered" evidence="5">
    <location>
        <begin position="2004"/>
        <end position="2062"/>
    </location>
</feature>